<evidence type="ECO:0000313" key="16">
    <source>
        <dbReference type="EMBL" id="VVE12618.1"/>
    </source>
</evidence>
<comment type="cofactor">
    <cofactor evidence="11">
        <name>FAD</name>
        <dbReference type="ChEBI" id="CHEBI:57692"/>
    </cofactor>
    <text evidence="11">Binds 1 FAD per subunit.</text>
</comment>
<keyword evidence="2" id="KW-0813">Transport</keyword>
<evidence type="ECO:0000259" key="14">
    <source>
        <dbReference type="PROSITE" id="PS51384"/>
    </source>
</evidence>
<keyword evidence="6 11" id="KW-0274">FAD</keyword>
<keyword evidence="18" id="KW-1185">Reference proteome</keyword>
<dbReference type="InterPro" id="IPR039261">
    <property type="entry name" value="FNR_nucleotide-bd"/>
</dbReference>
<evidence type="ECO:0000313" key="18">
    <source>
        <dbReference type="Proteomes" id="UP001058980"/>
    </source>
</evidence>
<dbReference type="InterPro" id="IPR019480">
    <property type="entry name" value="Dihydroorotate_DH_Fe-S-bd"/>
</dbReference>
<reference evidence="15" key="2">
    <citation type="submission" date="2022-08" db="EMBL/GenBank/DDBJ databases">
        <title>Multi-unit outbreak of Pandoraea commovens among non-cystic fibrosis intensive care patients from 2019 to 2021 in Berlin, Germany.</title>
        <authorList>
            <person name="Menzel P."/>
        </authorList>
    </citation>
    <scope>NUCLEOTIDE SEQUENCE</scope>
    <source>
        <strain evidence="15">LB-19-202-79</strain>
    </source>
</reference>
<dbReference type="GO" id="GO:0046872">
    <property type="term" value="F:metal ion binding"/>
    <property type="evidence" value="ECO:0007669"/>
    <property type="project" value="UniProtKB-KW"/>
</dbReference>
<feature type="region of interest" description="Disordered" evidence="13">
    <location>
        <begin position="1"/>
        <end position="32"/>
    </location>
</feature>
<evidence type="ECO:0000313" key="17">
    <source>
        <dbReference type="Proteomes" id="UP000343335"/>
    </source>
</evidence>
<dbReference type="Gene3D" id="2.40.30.10">
    <property type="entry name" value="Translation factors"/>
    <property type="match status" value="1"/>
</dbReference>
<evidence type="ECO:0000256" key="2">
    <source>
        <dbReference type="ARBA" id="ARBA00022448"/>
    </source>
</evidence>
<comment type="cofactor">
    <cofactor evidence="10">
        <name>[2Fe-2S] cluster</name>
        <dbReference type="ChEBI" id="CHEBI:190135"/>
    </cofactor>
</comment>
<dbReference type="GO" id="GO:0051537">
    <property type="term" value="F:2 iron, 2 sulfur cluster binding"/>
    <property type="evidence" value="ECO:0007669"/>
    <property type="project" value="UniProtKB-KW"/>
</dbReference>
<dbReference type="InterPro" id="IPR017938">
    <property type="entry name" value="Riboflavin_synthase-like_b-brl"/>
</dbReference>
<dbReference type="PANTHER" id="PTHR43513:SF3">
    <property type="entry name" value="DIHYDROOROTATE DEHYDROGENASE B (NAD(+)), ELECTRON TRANSFER SUBUNIT-RELATED"/>
    <property type="match status" value="1"/>
</dbReference>
<evidence type="ECO:0000256" key="4">
    <source>
        <dbReference type="ARBA" id="ARBA00022714"/>
    </source>
</evidence>
<feature type="binding site" evidence="12">
    <location>
        <position position="284"/>
    </location>
    <ligand>
        <name>[2Fe-2S] cluster</name>
        <dbReference type="ChEBI" id="CHEBI:190135"/>
    </ligand>
</feature>
<dbReference type="GO" id="GO:0050660">
    <property type="term" value="F:flavin adenine dinucleotide binding"/>
    <property type="evidence" value="ECO:0007669"/>
    <property type="project" value="InterPro"/>
</dbReference>
<dbReference type="EMBL" id="CABPSA010000004">
    <property type="protein sequence ID" value="VVE12618.1"/>
    <property type="molecule type" value="Genomic_DNA"/>
</dbReference>
<keyword evidence="8 12" id="KW-0408">Iron</keyword>
<dbReference type="RefSeq" id="WP_150664722.1">
    <property type="nucleotide sequence ID" value="NZ_CABPSA010000004.1"/>
</dbReference>
<feature type="binding site" evidence="12">
    <location>
        <position position="303"/>
    </location>
    <ligand>
        <name>[2Fe-2S] cluster</name>
        <dbReference type="ChEBI" id="CHEBI:190135"/>
    </ligand>
</feature>
<dbReference type="PIRSF" id="PIRSF006816">
    <property type="entry name" value="Cyc3_hyd_g"/>
    <property type="match status" value="1"/>
</dbReference>
<dbReference type="SUPFAM" id="SSF63380">
    <property type="entry name" value="Riboflavin synthase domain-like"/>
    <property type="match status" value="1"/>
</dbReference>
<feature type="binding site" evidence="12">
    <location>
        <position position="287"/>
    </location>
    <ligand>
        <name>[2Fe-2S] cluster</name>
        <dbReference type="ChEBI" id="CHEBI:190135"/>
    </ligand>
</feature>
<evidence type="ECO:0000256" key="3">
    <source>
        <dbReference type="ARBA" id="ARBA00022630"/>
    </source>
</evidence>
<dbReference type="Pfam" id="PF10418">
    <property type="entry name" value="DHODB_Fe-S_bind"/>
    <property type="match status" value="1"/>
</dbReference>
<protein>
    <submittedName>
        <fullName evidence="15">Dihydroorotate dehydrogenase electron transfer subunit</fullName>
    </submittedName>
    <submittedName>
        <fullName evidence="16">Oxidoreductase</fullName>
    </submittedName>
</protein>
<keyword evidence="9 12" id="KW-0411">Iron-sulfur</keyword>
<dbReference type="OrthoDB" id="9796486at2"/>
<evidence type="ECO:0000256" key="9">
    <source>
        <dbReference type="ARBA" id="ARBA00023014"/>
    </source>
</evidence>
<evidence type="ECO:0000256" key="6">
    <source>
        <dbReference type="ARBA" id="ARBA00022827"/>
    </source>
</evidence>
<reference evidence="16 17" key="1">
    <citation type="submission" date="2019-08" db="EMBL/GenBank/DDBJ databases">
        <authorList>
            <person name="Peeters C."/>
        </authorList>
    </citation>
    <scope>NUCLEOTIDE SEQUENCE [LARGE SCALE GENOMIC DNA]</scope>
    <source>
        <strain evidence="16 17">LMG 31010</strain>
    </source>
</reference>
<evidence type="ECO:0000256" key="1">
    <source>
        <dbReference type="ARBA" id="ARBA00006422"/>
    </source>
</evidence>
<feature type="binding site" evidence="11">
    <location>
        <begin position="103"/>
        <end position="106"/>
    </location>
    <ligand>
        <name>FAD</name>
        <dbReference type="ChEBI" id="CHEBI:57692"/>
    </ligand>
</feature>
<dbReference type="Proteomes" id="UP000343335">
    <property type="component" value="Unassembled WGS sequence"/>
</dbReference>
<evidence type="ECO:0000313" key="15">
    <source>
        <dbReference type="EMBL" id="UVA81211.1"/>
    </source>
</evidence>
<evidence type="ECO:0000256" key="8">
    <source>
        <dbReference type="ARBA" id="ARBA00023004"/>
    </source>
</evidence>
<accession>A0A5E4VJZ2</accession>
<dbReference type="AlphaFoldDB" id="A0A5E4VJZ2"/>
<keyword evidence="3 11" id="KW-0285">Flavoprotein</keyword>
<dbReference type="PROSITE" id="PS51384">
    <property type="entry name" value="FAD_FR"/>
    <property type="match status" value="1"/>
</dbReference>
<dbReference type="GO" id="GO:0016491">
    <property type="term" value="F:oxidoreductase activity"/>
    <property type="evidence" value="ECO:0007669"/>
    <property type="project" value="InterPro"/>
</dbReference>
<feature type="binding site" evidence="12">
    <location>
        <position position="279"/>
    </location>
    <ligand>
        <name>[2Fe-2S] cluster</name>
        <dbReference type="ChEBI" id="CHEBI:190135"/>
    </ligand>
</feature>
<dbReference type="EMBL" id="CP102780">
    <property type="protein sequence ID" value="UVA81211.1"/>
    <property type="molecule type" value="Genomic_DNA"/>
</dbReference>
<evidence type="ECO:0000256" key="5">
    <source>
        <dbReference type="ARBA" id="ARBA00022723"/>
    </source>
</evidence>
<keyword evidence="4 12" id="KW-0001">2Fe-2S</keyword>
<evidence type="ECO:0000256" key="12">
    <source>
        <dbReference type="PIRSR" id="PIRSR006816-2"/>
    </source>
</evidence>
<dbReference type="InterPro" id="IPR012165">
    <property type="entry name" value="Cyt_c3_hydrogenase_gsu"/>
</dbReference>
<keyword evidence="5 12" id="KW-0479">Metal-binding</keyword>
<dbReference type="GO" id="GO:0006221">
    <property type="term" value="P:pyrimidine nucleotide biosynthetic process"/>
    <property type="evidence" value="ECO:0007669"/>
    <property type="project" value="InterPro"/>
</dbReference>
<comment type="similarity">
    <text evidence="1">Belongs to the PyrK family.</text>
</comment>
<dbReference type="Gene3D" id="3.40.50.80">
    <property type="entry name" value="Nucleotide-binding domain of ferredoxin-NADP reductase (FNR) module"/>
    <property type="match status" value="1"/>
</dbReference>
<dbReference type="CDD" id="cd06218">
    <property type="entry name" value="DHOD_e_trans"/>
    <property type="match status" value="1"/>
</dbReference>
<comment type="cofactor">
    <cofactor evidence="12">
        <name>[2Fe-2S] cluster</name>
        <dbReference type="ChEBI" id="CHEBI:190135"/>
    </cofactor>
    <text evidence="12">Binds 1 [2Fe-2S] cluster per subunit.</text>
</comment>
<evidence type="ECO:0000256" key="10">
    <source>
        <dbReference type="ARBA" id="ARBA00034078"/>
    </source>
</evidence>
<evidence type="ECO:0000256" key="13">
    <source>
        <dbReference type="SAM" id="MobiDB-lite"/>
    </source>
</evidence>
<name>A0A5E4VJZ2_9BURK</name>
<dbReference type="PANTHER" id="PTHR43513">
    <property type="entry name" value="DIHYDROOROTATE DEHYDROGENASE B (NAD(+)), ELECTRON TRANSFER SUBUNIT"/>
    <property type="match status" value="1"/>
</dbReference>
<dbReference type="InterPro" id="IPR050353">
    <property type="entry name" value="PyrK_electron_transfer"/>
</dbReference>
<feature type="binding site" evidence="11">
    <location>
        <begin position="127"/>
        <end position="128"/>
    </location>
    <ligand>
        <name>FAD</name>
        <dbReference type="ChEBI" id="CHEBI:57692"/>
    </ligand>
</feature>
<organism evidence="16 17">
    <name type="scientific">Pandoraea commovens</name>
    <dbReference type="NCBI Taxonomy" id="2508289"/>
    <lineage>
        <taxon>Bacteria</taxon>
        <taxon>Pseudomonadati</taxon>
        <taxon>Pseudomonadota</taxon>
        <taxon>Betaproteobacteria</taxon>
        <taxon>Burkholderiales</taxon>
        <taxon>Burkholderiaceae</taxon>
        <taxon>Pandoraea</taxon>
    </lineage>
</organism>
<sequence>MSVVSLTPNNVPRPLARVPSPTCHSHDGHEAHEAQPDAATCASPAGHIVATHHCRVLTHHAVNARYRYLRLQADAPVALTTRPGQFYQLKCPVTESEAPFLLRPMSVYGTGPEPDTIEFLYNVTGVGTRALATLTEGASLDIVGPLGNTFTLDTQWQRVMVVARGVGLATMAPLVQRAAAAGLRLTVVMSARSEADLMRDEFLRSPEARALADVHCVFDSDGSSAVAALEPRIRALLAAAPHDAVYTCGSHRLLMLLQRVLAAHPEITGEVAMEQRMACGMGVCLSCVRLFDCDGDKQFLRVCREGPVFAIRDVVGEVDFG</sequence>
<feature type="compositionally biased region" description="Polar residues" evidence="13">
    <location>
        <begin position="1"/>
        <end position="10"/>
    </location>
</feature>
<dbReference type="InterPro" id="IPR017927">
    <property type="entry name" value="FAD-bd_FR_type"/>
</dbReference>
<evidence type="ECO:0000256" key="7">
    <source>
        <dbReference type="ARBA" id="ARBA00022982"/>
    </source>
</evidence>
<dbReference type="InterPro" id="IPR037117">
    <property type="entry name" value="Dihydroorotate_DH_ele_sf"/>
</dbReference>
<dbReference type="SUPFAM" id="SSF52343">
    <property type="entry name" value="Ferredoxin reductase-like, C-terminal NADP-linked domain"/>
    <property type="match status" value="1"/>
</dbReference>
<keyword evidence="7" id="KW-0249">Electron transport</keyword>
<evidence type="ECO:0000256" key="11">
    <source>
        <dbReference type="PIRSR" id="PIRSR006816-1"/>
    </source>
</evidence>
<gene>
    <name evidence="15" type="ORF">NTU39_09500</name>
    <name evidence="16" type="ORF">PCO31010_02728</name>
</gene>
<feature type="domain" description="FAD-binding FR-type" evidence="14">
    <location>
        <begin position="49"/>
        <end position="152"/>
    </location>
</feature>
<dbReference type="Proteomes" id="UP001058980">
    <property type="component" value="Chromosome"/>
</dbReference>
<proteinExistence type="inferred from homology"/>
<dbReference type="Gene3D" id="2.10.240.10">
    <property type="entry name" value="Dihydroorotate dehydrogenase, electron transfer subunit"/>
    <property type="match status" value="1"/>
</dbReference>